<comment type="caution">
    <text evidence="1">The sequence shown here is derived from an EMBL/GenBank/DDBJ whole genome shotgun (WGS) entry which is preliminary data.</text>
</comment>
<sequence>MAVAGNWTLFYDWGCDGSYSKTTMTVNASGTWTNGEGASGLWVQVAGMFMFTFNNGETTYAGNLASKSITGISTTFTGLKGCFYMLQAGVPTTFAAERVADKLNAQGK</sequence>
<accession>A0A552KFE0</accession>
<gene>
    <name evidence="1" type="ORF">EWV45_22140</name>
</gene>
<name>A0A552KFE0_9CHRO</name>
<dbReference type="EMBL" id="SFAM01000213">
    <property type="protein sequence ID" value="TRV06495.1"/>
    <property type="molecule type" value="Genomic_DNA"/>
</dbReference>
<evidence type="ECO:0000313" key="2">
    <source>
        <dbReference type="Proteomes" id="UP000315868"/>
    </source>
</evidence>
<dbReference type="Proteomes" id="UP000315868">
    <property type="component" value="Unassembled WGS sequence"/>
</dbReference>
<reference evidence="1 2" key="1">
    <citation type="submission" date="2019-01" db="EMBL/GenBank/DDBJ databases">
        <title>Coherence of Microcystis species and biogeography revealed through population genomics.</title>
        <authorList>
            <person name="Perez-Carrascal O.M."/>
            <person name="Terrat Y."/>
            <person name="Giani A."/>
            <person name="Fortin N."/>
            <person name="Tromas N."/>
            <person name="Shapiro B.J."/>
        </authorList>
    </citation>
    <scope>NUCLEOTIDE SEQUENCE [LARGE SCALE GENOMIC DNA]</scope>
    <source>
        <strain evidence="1">Mf_QC_C_20070823_S10D</strain>
    </source>
</reference>
<organism evidence="1 2">
    <name type="scientific">Microcystis flos-aquae Mf_QC_C_20070823_S10D</name>
    <dbReference type="NCBI Taxonomy" id="2486236"/>
    <lineage>
        <taxon>Bacteria</taxon>
        <taxon>Bacillati</taxon>
        <taxon>Cyanobacteriota</taxon>
        <taxon>Cyanophyceae</taxon>
        <taxon>Oscillatoriophycideae</taxon>
        <taxon>Chroococcales</taxon>
        <taxon>Microcystaceae</taxon>
        <taxon>Microcystis</taxon>
    </lineage>
</organism>
<evidence type="ECO:0000313" key="1">
    <source>
        <dbReference type="EMBL" id="TRV06495.1"/>
    </source>
</evidence>
<proteinExistence type="predicted"/>
<dbReference type="AlphaFoldDB" id="A0A552KFE0"/>
<protein>
    <submittedName>
        <fullName evidence="1">Uncharacterized protein</fullName>
    </submittedName>
</protein>